<feature type="transmembrane region" description="Helical" evidence="10">
    <location>
        <begin position="521"/>
        <end position="545"/>
    </location>
</feature>
<feature type="compositionally biased region" description="Low complexity" evidence="9">
    <location>
        <begin position="1848"/>
        <end position="1857"/>
    </location>
</feature>
<dbReference type="InterPro" id="IPR004331">
    <property type="entry name" value="SPX_dom"/>
</dbReference>
<dbReference type="Pfam" id="PF10367">
    <property type="entry name" value="zf-Vps39_C"/>
    <property type="match status" value="1"/>
</dbReference>
<feature type="region of interest" description="Disordered" evidence="9">
    <location>
        <begin position="1"/>
        <end position="39"/>
    </location>
</feature>
<dbReference type="Pfam" id="PF03105">
    <property type="entry name" value="SPX"/>
    <property type="match status" value="2"/>
</dbReference>
<dbReference type="GO" id="GO:0006886">
    <property type="term" value="P:intracellular protein transport"/>
    <property type="evidence" value="ECO:0007669"/>
    <property type="project" value="UniProtKB-UniRule"/>
</dbReference>
<dbReference type="GO" id="GO:0000329">
    <property type="term" value="C:fungal-type vacuole membrane"/>
    <property type="evidence" value="ECO:0007669"/>
    <property type="project" value="TreeGrafter"/>
</dbReference>
<feature type="transmembrane region" description="Helical" evidence="10">
    <location>
        <begin position="876"/>
        <end position="899"/>
    </location>
</feature>
<evidence type="ECO:0000256" key="1">
    <source>
        <dbReference type="ARBA" id="ARBA00004141"/>
    </source>
</evidence>
<dbReference type="InterPro" id="IPR019452">
    <property type="entry name" value="VPS39/TGF_beta_rcpt-assoc_1"/>
</dbReference>
<comment type="subcellular location">
    <subcellularLocation>
        <location evidence="2">Endomembrane system</location>
        <topology evidence="2">Peripheral membrane protein</topology>
    </subcellularLocation>
    <subcellularLocation>
        <location evidence="1">Membrane</location>
        <topology evidence="1">Multi-pass membrane protein</topology>
    </subcellularLocation>
</comment>
<dbReference type="NCBIfam" id="TIGR00785">
    <property type="entry name" value="dass"/>
    <property type="match status" value="1"/>
</dbReference>
<dbReference type="Pfam" id="PF03600">
    <property type="entry name" value="CitMHS"/>
    <property type="match status" value="1"/>
</dbReference>
<reference evidence="13 14" key="1">
    <citation type="journal article" date="2023" name="PLoS ONE">
        <title>Cytospora paraplurivora sp. nov. isolated from orchards with fruit tree decline syndrome in Ontario, Canada.</title>
        <authorList>
            <person name="Ilyukhin E."/>
            <person name="Nguyen H.D.T."/>
            <person name="Castle A.J."/>
            <person name="Ellouze W."/>
        </authorList>
    </citation>
    <scope>NUCLEOTIDE SEQUENCE [LARGE SCALE GENOMIC DNA]</scope>
    <source>
        <strain evidence="13 14">FDS-564</strain>
    </source>
</reference>
<dbReference type="GO" id="GO:0006914">
    <property type="term" value="P:autophagy"/>
    <property type="evidence" value="ECO:0007669"/>
    <property type="project" value="TreeGrafter"/>
</dbReference>
<evidence type="ECO:0000313" key="14">
    <source>
        <dbReference type="Proteomes" id="UP001320245"/>
    </source>
</evidence>
<feature type="transmembrane region" description="Helical" evidence="10">
    <location>
        <begin position="570"/>
        <end position="597"/>
    </location>
</feature>
<feature type="region of interest" description="Disordered" evidence="9">
    <location>
        <begin position="966"/>
        <end position="1004"/>
    </location>
</feature>
<evidence type="ECO:0000259" key="11">
    <source>
        <dbReference type="PROSITE" id="PS50219"/>
    </source>
</evidence>
<dbReference type="PROSITE" id="PS51382">
    <property type="entry name" value="SPX"/>
    <property type="match status" value="1"/>
</dbReference>
<feature type="transmembrane region" description="Helical" evidence="10">
    <location>
        <begin position="470"/>
        <end position="501"/>
    </location>
</feature>
<evidence type="ECO:0000256" key="2">
    <source>
        <dbReference type="ARBA" id="ARBA00004184"/>
    </source>
</evidence>
<feature type="region of interest" description="Disordered" evidence="9">
    <location>
        <begin position="1389"/>
        <end position="1442"/>
    </location>
</feature>
<keyword evidence="5 10" id="KW-1133">Transmembrane helix</keyword>
<feature type="region of interest" description="Disordered" evidence="9">
    <location>
        <begin position="160"/>
        <end position="256"/>
    </location>
</feature>
<feature type="compositionally biased region" description="Basic and acidic residues" evidence="9">
    <location>
        <begin position="1413"/>
        <end position="1424"/>
    </location>
</feature>
<dbReference type="GO" id="GO:0012505">
    <property type="term" value="C:endomembrane system"/>
    <property type="evidence" value="ECO:0007669"/>
    <property type="project" value="UniProtKB-SubCell"/>
</dbReference>
<evidence type="ECO:0000256" key="4">
    <source>
        <dbReference type="ARBA" id="ARBA00022692"/>
    </source>
</evidence>
<gene>
    <name evidence="13" type="primary">VAM6</name>
    <name evidence="13" type="ORF">SLS53_001829</name>
</gene>
<feature type="region of interest" description="Disordered" evidence="9">
    <location>
        <begin position="1823"/>
        <end position="1863"/>
    </location>
</feature>
<feature type="transmembrane region" description="Helical" evidence="10">
    <location>
        <begin position="788"/>
        <end position="821"/>
    </location>
</feature>
<keyword evidence="14" id="KW-1185">Reference proteome</keyword>
<dbReference type="Pfam" id="PF00780">
    <property type="entry name" value="CNH"/>
    <property type="match status" value="1"/>
</dbReference>
<feature type="region of interest" description="Disordered" evidence="9">
    <location>
        <begin position="2023"/>
        <end position="2056"/>
    </location>
</feature>
<proteinExistence type="inferred from homology"/>
<evidence type="ECO:0000259" key="12">
    <source>
        <dbReference type="PROSITE" id="PS51382"/>
    </source>
</evidence>
<keyword evidence="6 10" id="KW-0472">Membrane</keyword>
<evidence type="ECO:0000256" key="8">
    <source>
        <dbReference type="PROSITE-ProRule" id="PRU01006"/>
    </source>
</evidence>
<keyword evidence="4 10" id="KW-0812">Transmembrane</keyword>
<feature type="transmembrane region" description="Helical" evidence="10">
    <location>
        <begin position="695"/>
        <end position="713"/>
    </location>
</feature>
<accession>A0AAN9YL04</accession>
<dbReference type="CDD" id="cd01115">
    <property type="entry name" value="SLC13_permease"/>
    <property type="match status" value="1"/>
</dbReference>
<evidence type="ECO:0000256" key="9">
    <source>
        <dbReference type="SAM" id="MobiDB-lite"/>
    </source>
</evidence>
<evidence type="ECO:0000256" key="5">
    <source>
        <dbReference type="ARBA" id="ARBA00022989"/>
    </source>
</evidence>
<protein>
    <submittedName>
        <fullName evidence="13">Vacuolar morphogenesis protein 6</fullName>
    </submittedName>
</protein>
<feature type="domain" description="CNH" evidence="11">
    <location>
        <begin position="937"/>
        <end position="1280"/>
    </location>
</feature>
<dbReference type="PROSITE" id="PS50236">
    <property type="entry name" value="CHCR"/>
    <property type="match status" value="1"/>
</dbReference>
<comment type="similarity">
    <text evidence="7">Belongs to the VAM6/VPS39 family.</text>
</comment>
<dbReference type="EMBL" id="JAJSPL020000005">
    <property type="protein sequence ID" value="KAK7746644.1"/>
    <property type="molecule type" value="Genomic_DNA"/>
</dbReference>
<feature type="domain" description="SPX" evidence="12">
    <location>
        <begin position="63"/>
        <end position="320"/>
    </location>
</feature>
<dbReference type="Pfam" id="PF10366">
    <property type="entry name" value="Vps39_1"/>
    <property type="match status" value="1"/>
</dbReference>
<dbReference type="GO" id="GO:0034058">
    <property type="term" value="P:endosomal vesicle fusion"/>
    <property type="evidence" value="ECO:0007669"/>
    <property type="project" value="TreeGrafter"/>
</dbReference>
<dbReference type="InterPro" id="IPR001180">
    <property type="entry name" value="CNH_dom"/>
</dbReference>
<feature type="compositionally biased region" description="Low complexity" evidence="9">
    <location>
        <begin position="2047"/>
        <end position="2056"/>
    </location>
</feature>
<feature type="compositionally biased region" description="Basic residues" evidence="9">
    <location>
        <begin position="221"/>
        <end position="234"/>
    </location>
</feature>
<feature type="transmembrane region" description="Helical" evidence="10">
    <location>
        <begin position="720"/>
        <end position="742"/>
    </location>
</feature>
<feature type="region of interest" description="Disordered" evidence="9">
    <location>
        <begin position="1528"/>
        <end position="1554"/>
    </location>
</feature>
<evidence type="ECO:0000313" key="13">
    <source>
        <dbReference type="EMBL" id="KAK7746644.1"/>
    </source>
</evidence>
<dbReference type="PROSITE" id="PS50219">
    <property type="entry name" value="CNH"/>
    <property type="match status" value="1"/>
</dbReference>
<feature type="compositionally biased region" description="Basic and acidic residues" evidence="9">
    <location>
        <begin position="1529"/>
        <end position="1538"/>
    </location>
</feature>
<dbReference type="PANTHER" id="PTHR12894:SF49">
    <property type="entry name" value="VAM6_VPS39-LIKE PROTEIN"/>
    <property type="match status" value="1"/>
</dbReference>
<dbReference type="PANTHER" id="PTHR12894">
    <property type="entry name" value="CNH DOMAIN CONTAINING"/>
    <property type="match status" value="1"/>
</dbReference>
<keyword evidence="3" id="KW-0813">Transport</keyword>
<name>A0AAN9YL04_9PEZI</name>
<feature type="transmembrane region" description="Helical" evidence="10">
    <location>
        <begin position="436"/>
        <end position="458"/>
    </location>
</feature>
<dbReference type="GO" id="GO:0022857">
    <property type="term" value="F:transmembrane transporter activity"/>
    <property type="evidence" value="ECO:0007669"/>
    <property type="project" value="InterPro"/>
</dbReference>
<sequence>MGRDQPTVALPEDEDQQTDEHYELSDYSQIQARRDHGEQRAKRATKYAAKRAALEEQALQDAMKFAHSIQFNAVPDWTSHYIAYSNLKKLIYQLEKNIHQSGTVNGDAESRPLIAPEDPELVFKRALDVELEKISSFYQLKEQELIDDTNDLLRDVGAFEEEGEEEREDGRPVTRNSGVTRQLARTRRASAASQHSTEDGVEDSDEDADGDEATALTAPSARKRRASFPGRRKTSYGPATDMTASTEFTRSMRRPSTGYDDYEQAVAFSSGIMLKKRIISLYVQLCELKSYVQLNKTGFRKVLKKFDKILDRSYRPVYMSKYVEPAYPFQQDTLHGLEENIRKMENAYTDIVTNGDYDAAKKDLRSHLREHVVWERNTVWRDLIGIERRAEAASLGQTLLGTGGKPAKTRLQGDDEQYPDTKVISTPLGHFTCPTWLFSSGMFFLLASLVLFLALLFIPIMEKPEQNNCLAMLVFVSLLWATEAIPLFVTSLMIPFLSVLLNVVVSDDPPHERLDSKKATAYIFAAMWTPVIMLLLGGFTLAAALSKCKIDKRIATFVLSKAGTTPRTVVLANMLVAAFASMLVSNVAAPVLCISIIEPMLRNLPSDSNMCKALLMGIALASNIGGMLSPIASPQNVVAMGIMSPEPGWGQWFFIVIPVGVVSIALIWLLLLVTFQPGKGTTIVPIREVKEKFTGVQWFVTIVTITTIALWCASHQLEDVFGDMGVIAIIPIVLFFGVGILTKEDFNNFPWTIIILAAGGLSLGKAVKSSGLLDTVAVAISHKVEGMSLYGVLVVFSCLILVIATFISHTVAALIILPLVYDVGASMEEPHPNLLVMAGVLMCSAAMALPTSGFPNMTAIMKEDATGQRYLQVKHFISRGVPSSFLTLGVVTTLGYGAMRVSGIILPPGCTVSAASIAAMLSAFTARPIIELKQRDKSKIETILAHGDRVLVGLNTGSLRVYRVNELEPPQPPTSVPKPANGSPAKEDDTAPAEDNAVLQQPVPVKPAAKPTDLLREVEKFSNRAIEQLAVIKEANTLVSLSNYSISLYDLKTYEPIDGCTPLPRTKNASCFAVTSNIVRDTETGIPEIISRMAVAVKRRLLLWSWHESELSPNVGEVVLAEAVRTVTWASATKVVCGMNAGYVLVDVLTHAVEDVVAPGAIAGGQGSRFGAMSSAGMGYMGLGGYVPKPLATKLSDGQMLLAKDINTLFITDEGKPIPNKRQVPWGSAPESVGYSYPYILALQPPARGSLEVRNPDTLSLLQNISLPGAANLHFPPPTSSLAHAGKGFHISSERVVWKMDATDYDLQIEELVGSGRFDEAVSVLGMLEDALLKNKTETMREVKMQKAEVLFRQKKYRESMDLFNEDDVHAPPERVLRLFPPTIAGELSGYSDEKDIDSEPDEPNGKLSGSQDGDKVPKEKESDAVSITAEDTTSPSTMGGGFARMLLGHRRAANPETASIVSFAKKGVDTDDAVSVKSKSSIPGDENHILEGKDLKEAVMELRGFLAGTRARLQRVIDPVTGKLKAKKQSESSEEALKSLISGTTGTDDDSDAGLEKQLQETFKLVDTCLFRAYMFSAPTLASSLFRIPNFCDPDVVNDKLVEADRYNELVDFFFGKKLHRQALELLKKFGDREEPNEKAPTLHGPQRTIGYLQNLPPEMIDLILEFSEWTLRKAPDMAMEVFLGDTENAETLPRERVVQYLHGIDTRLEVRYLEHIIGELNDLTPDFHNGLVELLVEQLKSGDRKNEEWELDMIRLNGFLKESRQYSLTRAFALLKGDDPAFYEAQAIILSNMGEDRQALTIYVFKIQDYAKAEEYCNHVHKSKEAPRPPSASPAIGSLGSPPPSKTTFKPSTPSDDSENAGPSIYQTLLSLYLNPPPPNKPNLPPALDLLSKHGSRLPATSTLSLIPDTLPVTDLESYFRGRMRAANSAVNENRIVAGLRQTELVTSQALLLLGDGIPGGQGGRNRRVIISDERVCGVCHKRLGGSVVAALPDNAVVHYGCLNRNEKANVSSGGVIGEVPRRGSAWASPPSDSWGRSGGGIGRGQPLRSGFDA</sequence>
<organism evidence="13 14">
    <name type="scientific">Cytospora paraplurivora</name>
    <dbReference type="NCBI Taxonomy" id="2898453"/>
    <lineage>
        <taxon>Eukaryota</taxon>
        <taxon>Fungi</taxon>
        <taxon>Dikarya</taxon>
        <taxon>Ascomycota</taxon>
        <taxon>Pezizomycotina</taxon>
        <taxon>Sordariomycetes</taxon>
        <taxon>Sordariomycetidae</taxon>
        <taxon>Diaporthales</taxon>
        <taxon>Cytosporaceae</taxon>
        <taxon>Cytospora</taxon>
    </lineage>
</organism>
<feature type="transmembrane region" description="Helical" evidence="10">
    <location>
        <begin position="652"/>
        <end position="675"/>
    </location>
</feature>
<dbReference type="Proteomes" id="UP001320245">
    <property type="component" value="Unassembled WGS sequence"/>
</dbReference>
<dbReference type="InterPro" id="IPR004680">
    <property type="entry name" value="Cit_transptr-like_dom"/>
</dbReference>
<evidence type="ECO:0000256" key="10">
    <source>
        <dbReference type="SAM" id="Phobius"/>
    </source>
</evidence>
<dbReference type="CDD" id="cd14478">
    <property type="entry name" value="SPX_PHO87_PHO90_like"/>
    <property type="match status" value="1"/>
</dbReference>
<feature type="repeat" description="CHCR" evidence="8">
    <location>
        <begin position="1687"/>
        <end position="1850"/>
    </location>
</feature>
<evidence type="ECO:0000256" key="6">
    <source>
        <dbReference type="ARBA" id="ARBA00023136"/>
    </source>
</evidence>
<evidence type="ECO:0000256" key="7">
    <source>
        <dbReference type="ARBA" id="ARBA00038201"/>
    </source>
</evidence>
<feature type="compositionally biased region" description="Acidic residues" evidence="9">
    <location>
        <begin position="199"/>
        <end position="212"/>
    </location>
</feature>
<dbReference type="InterPro" id="IPR032914">
    <property type="entry name" value="Vam6/VPS39/TRAP1"/>
</dbReference>
<dbReference type="InterPro" id="IPR001898">
    <property type="entry name" value="SLC13A/DASS"/>
</dbReference>
<evidence type="ECO:0000256" key="3">
    <source>
        <dbReference type="ARBA" id="ARBA00022448"/>
    </source>
</evidence>
<dbReference type="InterPro" id="IPR000547">
    <property type="entry name" value="Clathrin_H-chain/VPS_repeat"/>
</dbReference>
<feature type="transmembrane region" description="Helical" evidence="10">
    <location>
        <begin position="833"/>
        <end position="855"/>
    </location>
</feature>
<comment type="caution">
    <text evidence="13">The sequence shown here is derived from an EMBL/GenBank/DDBJ whole genome shotgun (WGS) entry which is preliminary data.</text>
</comment>
<dbReference type="InterPro" id="IPR019453">
    <property type="entry name" value="VPS39/TGFA1_Znf"/>
</dbReference>